<feature type="domain" description="DUF202" evidence="8">
    <location>
        <begin position="77"/>
        <end position="164"/>
    </location>
</feature>
<dbReference type="Pfam" id="PF02656">
    <property type="entry name" value="DUF202"/>
    <property type="match status" value="1"/>
</dbReference>
<accession>A0A1L0BQA0</accession>
<evidence type="ECO:0000313" key="9">
    <source>
        <dbReference type="EMBL" id="SGZ53419.1"/>
    </source>
</evidence>
<dbReference type="PANTHER" id="PTHR34187:SF2">
    <property type="entry name" value="DUF202 DOMAIN-CONTAINING PROTEIN"/>
    <property type="match status" value="1"/>
</dbReference>
<dbReference type="EMBL" id="LT635759">
    <property type="protein sequence ID" value="SGZ53419.1"/>
    <property type="molecule type" value="Genomic_DNA"/>
</dbReference>
<comment type="subcellular location">
    <subcellularLocation>
        <location evidence="1">Cell membrane</location>
        <topology evidence="1">Multi-pass membrane protein</topology>
    </subcellularLocation>
</comment>
<dbReference type="Proteomes" id="UP000182334">
    <property type="component" value="Chromosome IV"/>
</dbReference>
<organism evidence="9 10">
    <name type="scientific">Sungouiella intermedia</name>
    <dbReference type="NCBI Taxonomy" id="45354"/>
    <lineage>
        <taxon>Eukaryota</taxon>
        <taxon>Fungi</taxon>
        <taxon>Dikarya</taxon>
        <taxon>Ascomycota</taxon>
        <taxon>Saccharomycotina</taxon>
        <taxon>Pichiomycetes</taxon>
        <taxon>Metschnikowiaceae</taxon>
        <taxon>Sungouiella</taxon>
    </lineage>
</organism>
<evidence type="ECO:0000256" key="2">
    <source>
        <dbReference type="ARBA" id="ARBA00022475"/>
    </source>
</evidence>
<evidence type="ECO:0000256" key="7">
    <source>
        <dbReference type="SAM" id="Phobius"/>
    </source>
</evidence>
<reference evidence="9 10" key="1">
    <citation type="submission" date="2016-10" db="EMBL/GenBank/DDBJ databases">
        <authorList>
            <person name="de Groot N.N."/>
        </authorList>
    </citation>
    <scope>NUCLEOTIDE SEQUENCE [LARGE SCALE GENOMIC DNA]</scope>
    <source>
        <strain evidence="9 10">CBS 141442</strain>
    </source>
</reference>
<evidence type="ECO:0000256" key="6">
    <source>
        <dbReference type="SAM" id="MobiDB-lite"/>
    </source>
</evidence>
<evidence type="ECO:0000256" key="5">
    <source>
        <dbReference type="ARBA" id="ARBA00023136"/>
    </source>
</evidence>
<feature type="transmembrane region" description="Helical" evidence="7">
    <location>
        <begin position="86"/>
        <end position="107"/>
    </location>
</feature>
<feature type="transmembrane region" description="Helical" evidence="7">
    <location>
        <begin position="174"/>
        <end position="196"/>
    </location>
</feature>
<dbReference type="AlphaFoldDB" id="A0A1L0BQA0"/>
<name>A0A1L0BQA0_9ASCO</name>
<protein>
    <submittedName>
        <fullName evidence="9">CIC11C00000002418</fullName>
    </submittedName>
</protein>
<keyword evidence="4 7" id="KW-1133">Transmembrane helix</keyword>
<proteinExistence type="predicted"/>
<dbReference type="GO" id="GO:0005886">
    <property type="term" value="C:plasma membrane"/>
    <property type="evidence" value="ECO:0007669"/>
    <property type="project" value="UniProtKB-SubCell"/>
</dbReference>
<dbReference type="OrthoDB" id="199599at2759"/>
<dbReference type="InterPro" id="IPR003807">
    <property type="entry name" value="DUF202"/>
</dbReference>
<evidence type="ECO:0000259" key="8">
    <source>
        <dbReference type="Pfam" id="PF02656"/>
    </source>
</evidence>
<evidence type="ECO:0000313" key="10">
    <source>
        <dbReference type="Proteomes" id="UP000182334"/>
    </source>
</evidence>
<evidence type="ECO:0000256" key="3">
    <source>
        <dbReference type="ARBA" id="ARBA00022692"/>
    </source>
</evidence>
<keyword evidence="5 7" id="KW-0472">Membrane</keyword>
<keyword evidence="2" id="KW-1003">Cell membrane</keyword>
<keyword evidence="10" id="KW-1185">Reference proteome</keyword>
<gene>
    <name evidence="9" type="ORF">SAMEA4029010_CIC11G00000002418</name>
</gene>
<evidence type="ECO:0000256" key="1">
    <source>
        <dbReference type="ARBA" id="ARBA00004651"/>
    </source>
</evidence>
<sequence length="201" mass="22260">MSNSRSNAPTIKRRVTRESLFTSNTNASTSNTNIPSIITESVSEATKVLDTPGWGHKVISYVEDHSLILENKANAARDQMANERTFLSWMRTGLVLVTVGVAFMQMYSIQTRARVAIYNGTEYDMAGEAPLESLVGLGKPLGYLTGIFAILVLIFGLVRFFSTQYMLQQRKFPATRVMAAMLLIFTLVVLVLILAIEIKSS</sequence>
<feature type="transmembrane region" description="Helical" evidence="7">
    <location>
        <begin position="141"/>
        <end position="162"/>
    </location>
</feature>
<feature type="region of interest" description="Disordered" evidence="6">
    <location>
        <begin position="1"/>
        <end position="26"/>
    </location>
</feature>
<dbReference type="InterPro" id="IPR052053">
    <property type="entry name" value="IM_YidH-like"/>
</dbReference>
<keyword evidence="3 7" id="KW-0812">Transmembrane</keyword>
<evidence type="ECO:0000256" key="4">
    <source>
        <dbReference type="ARBA" id="ARBA00022989"/>
    </source>
</evidence>
<dbReference type="PANTHER" id="PTHR34187">
    <property type="entry name" value="FGR18P"/>
    <property type="match status" value="1"/>
</dbReference>